<dbReference type="EMBL" id="NPLM01000011">
    <property type="protein sequence ID" value="PDN81414.1"/>
    <property type="molecule type" value="Genomic_DNA"/>
</dbReference>
<reference evidence="1" key="2">
    <citation type="submission" date="2018-11" db="EMBL/GenBank/DDBJ databases">
        <authorList>
            <consortium name="PulseNet: The National Subtyping Network for Foodborne Disease Surveillance"/>
            <person name="Tarr C.L."/>
            <person name="Trees E."/>
            <person name="Katz L.S."/>
            <person name="Carleton-Romer H.A."/>
            <person name="Stroika S."/>
            <person name="Kucerova Z."/>
            <person name="Roache K.F."/>
            <person name="Sabol A.L."/>
            <person name="Besser J."/>
            <person name="Gerner-Smidt P."/>
        </authorList>
    </citation>
    <scope>NUCLEOTIDE SEQUENCE [LARGE SCALE GENOMIC DNA]</scope>
    <source>
        <strain evidence="1">PNUSAS058450</strain>
    </source>
</reference>
<evidence type="ECO:0000313" key="1">
    <source>
        <dbReference type="EMBL" id="MGD30915.1"/>
    </source>
</evidence>
<sequence length="167" mass="17702">MAGNAYLTRMPLGFVGAVTRPRDLTIEPVMLDHNKLFSTYGLPGKYVDNQFVPLVDGDTIDKVKGIFVRPFPITSAPDLAWLGVTANQVGDNLKRGYICVKATAGNATTAKKGDPVYVRVAGGTSQSPVGSFVLSPDTTASNTPQLTNAEVMGPGEADGRIEIAYNI</sequence>
<gene>
    <name evidence="2" type="ORF">CIC26_21690</name>
    <name evidence="1" type="ORF">EE393_18530</name>
</gene>
<reference evidence="2" key="1">
    <citation type="submission" date="2017-08" db="EMBL/GenBank/DDBJ databases">
        <title>Whole genome sequencing of Salmonella enterica.</title>
        <authorList>
            <person name="Bell R."/>
            <person name="Levy K."/>
        </authorList>
    </citation>
    <scope>NUCLEOTIDE SEQUENCE [LARGE SCALE GENOMIC DNA]</scope>
    <source>
        <strain evidence="2">CFSAN060805</strain>
    </source>
</reference>
<protein>
    <recommendedName>
        <fullName evidence="3">Bacteriophage protein</fullName>
    </recommendedName>
</protein>
<dbReference type="RefSeq" id="WP_023972353.1">
    <property type="nucleotide sequence ID" value="NZ_CP030223.1"/>
</dbReference>
<comment type="caution">
    <text evidence="2">The sequence shown here is derived from an EMBL/GenBank/DDBJ whole genome shotgun (WGS) entry which is preliminary data.</text>
</comment>
<proteinExistence type="predicted"/>
<dbReference type="AlphaFoldDB" id="A0A2A6D630"/>
<evidence type="ECO:0000313" key="2">
    <source>
        <dbReference type="EMBL" id="PDN81414.1"/>
    </source>
</evidence>
<dbReference type="InterPro" id="IPR056914">
    <property type="entry name" value="Gp53-like"/>
</dbReference>
<dbReference type="EMBL" id="RNKS01000051">
    <property type="protein sequence ID" value="MGD30915.1"/>
    <property type="molecule type" value="Genomic_DNA"/>
</dbReference>
<evidence type="ECO:0008006" key="3">
    <source>
        <dbReference type="Google" id="ProtNLM"/>
    </source>
</evidence>
<accession>A0A2A6D630</accession>
<organism evidence="2">
    <name type="scientific">Salmonella enterica</name>
    <name type="common">Salmonella choleraesuis</name>
    <dbReference type="NCBI Taxonomy" id="28901"/>
    <lineage>
        <taxon>Bacteria</taxon>
        <taxon>Pseudomonadati</taxon>
        <taxon>Pseudomonadota</taxon>
        <taxon>Gammaproteobacteria</taxon>
        <taxon>Enterobacterales</taxon>
        <taxon>Enterobacteriaceae</taxon>
        <taxon>Salmonella</taxon>
    </lineage>
</organism>
<dbReference type="Proteomes" id="UP000885336">
    <property type="component" value="Unassembled WGS sequence"/>
</dbReference>
<dbReference type="Pfam" id="PF23982">
    <property type="entry name" value="XM1_gp53_minor_capsid"/>
    <property type="match status" value="1"/>
</dbReference>
<dbReference type="Proteomes" id="UP000873581">
    <property type="component" value="Unassembled WGS sequence"/>
</dbReference>
<name>A0A2A6D630_SALER</name>